<dbReference type="EMBL" id="MLQS01000030">
    <property type="protein sequence ID" value="OIJ18494.1"/>
    <property type="molecule type" value="Genomic_DNA"/>
</dbReference>
<evidence type="ECO:0000313" key="1">
    <source>
        <dbReference type="EMBL" id="OIJ18494.1"/>
    </source>
</evidence>
<name>A0A1S2M1K3_9BACI</name>
<proteinExistence type="predicted"/>
<dbReference type="RefSeq" id="WP_071390098.1">
    <property type="nucleotide sequence ID" value="NZ_MLQS01000017.1"/>
</dbReference>
<evidence type="ECO:0000313" key="2">
    <source>
        <dbReference type="EMBL" id="OIJ19973.1"/>
    </source>
</evidence>
<dbReference type="NCBIfam" id="TIGR01764">
    <property type="entry name" value="excise"/>
    <property type="match status" value="1"/>
</dbReference>
<dbReference type="OrthoDB" id="2166477at2"/>
<dbReference type="InterPro" id="IPR010093">
    <property type="entry name" value="SinI_DNA-bd"/>
</dbReference>
<dbReference type="AlphaFoldDB" id="A0A1S2M1K3"/>
<evidence type="ECO:0008006" key="4">
    <source>
        <dbReference type="Google" id="ProtNLM"/>
    </source>
</evidence>
<reference evidence="1 3" key="1">
    <citation type="submission" date="2016-10" db="EMBL/GenBank/DDBJ databases">
        <title>Draft genome sequences of four alkaliphilic bacteria belonging to the Anaerobacillus genus.</title>
        <authorList>
            <person name="Bassil N.M."/>
            <person name="Lloyd J.R."/>
        </authorList>
    </citation>
    <scope>NUCLEOTIDE SEQUENCE [LARGE SCALE GENOMIC DNA]</scope>
    <source>
        <strain evidence="1 3">DSM 22531</strain>
    </source>
</reference>
<gene>
    <name evidence="2" type="ORF">BKP45_13075</name>
    <name evidence="1" type="ORF">BKP45_18790</name>
</gene>
<keyword evidence="3" id="KW-1185">Reference proteome</keyword>
<comment type="caution">
    <text evidence="1">The sequence shown here is derived from an EMBL/GenBank/DDBJ whole genome shotgun (WGS) entry which is preliminary data.</text>
</comment>
<protein>
    <recommendedName>
        <fullName evidence="4">Helix-turn-helix domain-containing protein</fullName>
    </recommendedName>
</protein>
<evidence type="ECO:0000313" key="3">
    <source>
        <dbReference type="Proteomes" id="UP000180057"/>
    </source>
</evidence>
<accession>A0A1S2M1K3</accession>
<sequence length="76" mass="9116">MYVTVKELADYLHLSPDYVFQQIKVGNIRAVHDGEQYLVNKEHFKKTLENIEKQIRLWKEEQLQELPTDIDVKDED</sequence>
<dbReference type="STRING" id="472963.BKP45_13075"/>
<dbReference type="Proteomes" id="UP000180057">
    <property type="component" value="Unassembled WGS sequence"/>
</dbReference>
<dbReference type="GO" id="GO:0003677">
    <property type="term" value="F:DNA binding"/>
    <property type="evidence" value="ECO:0007669"/>
    <property type="project" value="InterPro"/>
</dbReference>
<dbReference type="EMBL" id="MLQS01000017">
    <property type="protein sequence ID" value="OIJ19973.1"/>
    <property type="molecule type" value="Genomic_DNA"/>
</dbReference>
<organism evidence="1 3">
    <name type="scientific">Anaerobacillus alkalidiazotrophicus</name>
    <dbReference type="NCBI Taxonomy" id="472963"/>
    <lineage>
        <taxon>Bacteria</taxon>
        <taxon>Bacillati</taxon>
        <taxon>Bacillota</taxon>
        <taxon>Bacilli</taxon>
        <taxon>Bacillales</taxon>
        <taxon>Bacillaceae</taxon>
        <taxon>Anaerobacillus</taxon>
    </lineage>
</organism>